<comment type="caution">
    <text evidence="8">Lacks conserved residue(s) required for the propagation of feature annotation.</text>
</comment>
<keyword evidence="1 8" id="KW-0678">Repressor</keyword>
<comment type="function">
    <text evidence="8">Negatively regulates transcription of bacterial ribonucleotide reductase nrd genes and operons by binding to NrdR-boxes.</text>
</comment>
<dbReference type="PROSITE" id="PS51161">
    <property type="entry name" value="ATP_CONE"/>
    <property type="match status" value="1"/>
</dbReference>
<accession>A0A1H2TDJ4</accession>
<evidence type="ECO:0000313" key="12">
    <source>
        <dbReference type="Proteomes" id="UP000182589"/>
    </source>
</evidence>
<comment type="similarity">
    <text evidence="8">Belongs to the NrdR family.</text>
</comment>
<dbReference type="RefSeq" id="WP_040289278.1">
    <property type="nucleotide sequence ID" value="NZ_BSRA01000007.1"/>
</dbReference>
<dbReference type="Proteomes" id="UP000182589">
    <property type="component" value="Unassembled WGS sequence"/>
</dbReference>
<sequence length="157" mass="18378">MKCPYCDAENTRVVESRPGEDGSTIRRRRECVNEACGRRFTTYERVEQRPLMVVKKDQEREEFSREKLYRGLMRACEKRPISVERLESVCADIERALRMEYEREVPSSAIGERVMDELRELDGVAYVRFASVYREFRDVETLAKEVLSLLGEAGKAR</sequence>
<keyword evidence="6 8" id="KW-0238">DNA-binding</keyword>
<dbReference type="EMBL" id="BSRA01000007">
    <property type="protein sequence ID" value="GLV13859.1"/>
    <property type="molecule type" value="Genomic_DNA"/>
</dbReference>
<dbReference type="STRING" id="89784.SAMN04489725_105184"/>
<name>A0A1H2TDJ4_9BACL</name>
<gene>
    <name evidence="8 10" type="primary">nrdR</name>
    <name evidence="10" type="ORF">Heshes_15430</name>
    <name evidence="11" type="ORF">SAMN04489725_105184</name>
</gene>
<keyword evidence="4 8" id="KW-0067">ATP-binding</keyword>
<dbReference type="Pfam" id="PF22811">
    <property type="entry name" value="Zn_ribbon_NrdR"/>
    <property type="match status" value="1"/>
</dbReference>
<evidence type="ECO:0000256" key="4">
    <source>
        <dbReference type="ARBA" id="ARBA00022840"/>
    </source>
</evidence>
<proteinExistence type="inferred from homology"/>
<dbReference type="EMBL" id="FNOJ01000005">
    <property type="protein sequence ID" value="SDW41928.1"/>
    <property type="molecule type" value="Genomic_DNA"/>
</dbReference>
<evidence type="ECO:0000313" key="11">
    <source>
        <dbReference type="EMBL" id="SDW41928.1"/>
    </source>
</evidence>
<evidence type="ECO:0000256" key="1">
    <source>
        <dbReference type="ARBA" id="ARBA00022491"/>
    </source>
</evidence>
<dbReference type="GO" id="GO:0045892">
    <property type="term" value="P:negative regulation of DNA-templated transcription"/>
    <property type="evidence" value="ECO:0007669"/>
    <property type="project" value="UniProtKB-UniRule"/>
</dbReference>
<organism evidence="11 12">
    <name type="scientific">Alicyclobacillus hesperidum</name>
    <dbReference type="NCBI Taxonomy" id="89784"/>
    <lineage>
        <taxon>Bacteria</taxon>
        <taxon>Bacillati</taxon>
        <taxon>Bacillota</taxon>
        <taxon>Bacilli</taxon>
        <taxon>Bacillales</taxon>
        <taxon>Alicyclobacillaceae</taxon>
        <taxon>Alicyclobacillus</taxon>
    </lineage>
</organism>
<protein>
    <recommendedName>
        <fullName evidence="8">Transcriptional repressor NrdR</fullName>
    </recommendedName>
</protein>
<reference evidence="10" key="3">
    <citation type="submission" date="2023-02" db="EMBL/GenBank/DDBJ databases">
        <title>Proposal of a novel subspecies: Alicyclobacillus hesperidum subspecies aegle.</title>
        <authorList>
            <person name="Goto K."/>
            <person name="Fujii T."/>
            <person name="Yasui K."/>
            <person name="Mochida K."/>
            <person name="Kato-Tanaka Y."/>
            <person name="Morohoshi S."/>
            <person name="An S.Y."/>
            <person name="Kasai H."/>
            <person name="Yokota A."/>
        </authorList>
    </citation>
    <scope>NUCLEOTIDE SEQUENCE</scope>
    <source>
        <strain evidence="10">DSM 12766</strain>
    </source>
</reference>
<dbReference type="HAMAP" id="MF_00440">
    <property type="entry name" value="NrdR"/>
    <property type="match status" value="1"/>
</dbReference>
<dbReference type="Pfam" id="PF03477">
    <property type="entry name" value="ATP-cone"/>
    <property type="match status" value="1"/>
</dbReference>
<dbReference type="PANTHER" id="PTHR30455">
    <property type="entry name" value="TRANSCRIPTIONAL REPRESSOR NRDR"/>
    <property type="match status" value="1"/>
</dbReference>
<dbReference type="GO" id="GO:0005524">
    <property type="term" value="F:ATP binding"/>
    <property type="evidence" value="ECO:0007669"/>
    <property type="project" value="UniProtKB-UniRule"/>
</dbReference>
<dbReference type="GO" id="GO:0008270">
    <property type="term" value="F:zinc ion binding"/>
    <property type="evidence" value="ECO:0007669"/>
    <property type="project" value="InterPro"/>
</dbReference>
<dbReference type="GO" id="GO:0003677">
    <property type="term" value="F:DNA binding"/>
    <property type="evidence" value="ECO:0007669"/>
    <property type="project" value="UniProtKB-KW"/>
</dbReference>
<evidence type="ECO:0000256" key="5">
    <source>
        <dbReference type="ARBA" id="ARBA00023015"/>
    </source>
</evidence>
<evidence type="ECO:0000313" key="10">
    <source>
        <dbReference type="EMBL" id="GLV13859.1"/>
    </source>
</evidence>
<reference evidence="12" key="2">
    <citation type="submission" date="2016-10" db="EMBL/GenBank/DDBJ databases">
        <authorList>
            <person name="Varghese N."/>
        </authorList>
    </citation>
    <scope>NUCLEOTIDE SEQUENCE [LARGE SCALE GENOMIC DNA]</scope>
    <source>
        <strain evidence="12">DSM 12489</strain>
    </source>
</reference>
<dbReference type="PANTHER" id="PTHR30455:SF2">
    <property type="entry name" value="TRANSCRIPTIONAL REPRESSOR NRDR"/>
    <property type="match status" value="1"/>
</dbReference>
<dbReference type="InterPro" id="IPR005144">
    <property type="entry name" value="ATP-cone_dom"/>
</dbReference>
<dbReference type="NCBIfam" id="TIGR00244">
    <property type="entry name" value="transcriptional regulator NrdR"/>
    <property type="match status" value="1"/>
</dbReference>
<dbReference type="Proteomes" id="UP001157137">
    <property type="component" value="Unassembled WGS sequence"/>
</dbReference>
<reference evidence="11" key="1">
    <citation type="submission" date="2016-10" db="EMBL/GenBank/DDBJ databases">
        <authorList>
            <person name="de Groot N.N."/>
        </authorList>
    </citation>
    <scope>NUCLEOTIDE SEQUENCE [LARGE SCALE GENOMIC DNA]</scope>
    <source>
        <strain evidence="11">DSM 12489</strain>
    </source>
</reference>
<dbReference type="InterPro" id="IPR055173">
    <property type="entry name" value="NrdR-like_N"/>
</dbReference>
<evidence type="ECO:0000256" key="8">
    <source>
        <dbReference type="HAMAP-Rule" id="MF_00440"/>
    </source>
</evidence>
<keyword evidence="2 8" id="KW-0547">Nucleotide-binding</keyword>
<dbReference type="InterPro" id="IPR003796">
    <property type="entry name" value="RNR_NrdR-like"/>
</dbReference>
<evidence type="ECO:0000256" key="3">
    <source>
        <dbReference type="ARBA" id="ARBA00022833"/>
    </source>
</evidence>
<feature type="domain" description="ATP-cone" evidence="9">
    <location>
        <begin position="51"/>
        <end position="141"/>
    </location>
</feature>
<evidence type="ECO:0000259" key="9">
    <source>
        <dbReference type="PROSITE" id="PS51161"/>
    </source>
</evidence>
<evidence type="ECO:0000256" key="6">
    <source>
        <dbReference type="ARBA" id="ARBA00023125"/>
    </source>
</evidence>
<keyword evidence="3" id="KW-0862">Zinc</keyword>
<dbReference type="AlphaFoldDB" id="A0A1H2TDJ4"/>
<evidence type="ECO:0000256" key="7">
    <source>
        <dbReference type="ARBA" id="ARBA00023163"/>
    </source>
</evidence>
<evidence type="ECO:0000256" key="2">
    <source>
        <dbReference type="ARBA" id="ARBA00022741"/>
    </source>
</evidence>
<keyword evidence="7 8" id="KW-0804">Transcription</keyword>
<keyword evidence="12" id="KW-1185">Reference proteome</keyword>
<keyword evidence="5 8" id="KW-0805">Transcription regulation</keyword>